<evidence type="ECO:0000256" key="6">
    <source>
        <dbReference type="ARBA" id="ARBA00020337"/>
    </source>
</evidence>
<dbReference type="GO" id="GO:0017057">
    <property type="term" value="F:6-phosphogluconolactonase activity"/>
    <property type="evidence" value="ECO:0007669"/>
    <property type="project" value="UniProtKB-UniRule"/>
</dbReference>
<evidence type="ECO:0000256" key="5">
    <source>
        <dbReference type="ARBA" id="ARBA00013198"/>
    </source>
</evidence>
<protein>
    <recommendedName>
        <fullName evidence="6 7">6-phosphogluconolactonase</fullName>
        <shortName evidence="7">6PGL</shortName>
        <ecNumber evidence="5 7">3.1.1.31</ecNumber>
    </recommendedName>
</protein>
<sequence length="223" mass="23801">MQFVEYPDREFLMLSLADTIAGELADFLRREGRASLCLPGGTTPGPMFDTLSGVDLDWSKVTVFLNDERWVPEDSPRSNTRLLRERLLTGPAAAATYLPLYSDAGTPDAALADLAAAIAPHLPISVLLLGMGEDMHTASLFPGADRLDEALAEDAPLLMALRAEAADEPRITLTAPALKGALAIHVLITGAAKRAALERAQGLTPREAPIKALLANATVHWAE</sequence>
<dbReference type="InterPro" id="IPR006148">
    <property type="entry name" value="Glc/Gal-6P_isomerase"/>
</dbReference>
<dbReference type="OrthoDB" id="9810967at2"/>
<dbReference type="GO" id="GO:0006098">
    <property type="term" value="P:pentose-phosphate shunt"/>
    <property type="evidence" value="ECO:0007669"/>
    <property type="project" value="UniProtKB-UniPathway"/>
</dbReference>
<evidence type="ECO:0000313" key="10">
    <source>
        <dbReference type="Proteomes" id="UP000219467"/>
    </source>
</evidence>
<dbReference type="PANTHER" id="PTHR11054:SF0">
    <property type="entry name" value="6-PHOSPHOGLUCONOLACTONASE"/>
    <property type="match status" value="1"/>
</dbReference>
<dbReference type="AlphaFoldDB" id="A0A285CU87"/>
<feature type="domain" description="Glucosamine/galactosamine-6-phosphate isomerase" evidence="8">
    <location>
        <begin position="8"/>
        <end position="221"/>
    </location>
</feature>
<evidence type="ECO:0000259" key="8">
    <source>
        <dbReference type="Pfam" id="PF01182"/>
    </source>
</evidence>
<dbReference type="EMBL" id="OAOQ01000006">
    <property type="protein sequence ID" value="SNX70616.1"/>
    <property type="molecule type" value="Genomic_DNA"/>
</dbReference>
<comment type="function">
    <text evidence="2 7">Hydrolysis of 6-phosphogluconolactone to 6-phosphogluconate.</text>
</comment>
<comment type="catalytic activity">
    <reaction evidence="1 7">
        <text>6-phospho-D-glucono-1,5-lactone + H2O = 6-phospho-D-gluconate + H(+)</text>
        <dbReference type="Rhea" id="RHEA:12556"/>
        <dbReference type="ChEBI" id="CHEBI:15377"/>
        <dbReference type="ChEBI" id="CHEBI:15378"/>
        <dbReference type="ChEBI" id="CHEBI:57955"/>
        <dbReference type="ChEBI" id="CHEBI:58759"/>
        <dbReference type="EC" id="3.1.1.31"/>
    </reaction>
</comment>
<comment type="similarity">
    <text evidence="4 7">Belongs to the glucosamine/galactosamine-6-phosphate isomerase family. 6-phosphogluconolactonase subfamily.</text>
</comment>
<dbReference type="RefSeq" id="WP_097030404.1">
    <property type="nucleotide sequence ID" value="NZ_OAOQ01000006.1"/>
</dbReference>
<dbReference type="NCBIfam" id="TIGR01198">
    <property type="entry name" value="pgl"/>
    <property type="match status" value="1"/>
</dbReference>
<evidence type="ECO:0000256" key="4">
    <source>
        <dbReference type="ARBA" id="ARBA00010662"/>
    </source>
</evidence>
<keyword evidence="10" id="KW-1185">Reference proteome</keyword>
<gene>
    <name evidence="7" type="primary">pgl</name>
    <name evidence="9" type="ORF">SAMN05878503_106134</name>
</gene>
<dbReference type="UniPathway" id="UPA00115">
    <property type="reaction ID" value="UER00409"/>
</dbReference>
<reference evidence="10" key="1">
    <citation type="submission" date="2017-08" db="EMBL/GenBank/DDBJ databases">
        <authorList>
            <person name="Varghese N."/>
            <person name="Submissions S."/>
        </authorList>
    </citation>
    <scope>NUCLEOTIDE SEQUENCE [LARGE SCALE GENOMIC DNA]</scope>
    <source>
        <strain evidence="10">JA234</strain>
    </source>
</reference>
<keyword evidence="7" id="KW-0378">Hydrolase</keyword>
<dbReference type="SUPFAM" id="SSF100950">
    <property type="entry name" value="NagB/RpiA/CoA transferase-like"/>
    <property type="match status" value="1"/>
</dbReference>
<dbReference type="InterPro" id="IPR039104">
    <property type="entry name" value="6PGL"/>
</dbReference>
<evidence type="ECO:0000256" key="3">
    <source>
        <dbReference type="ARBA" id="ARBA00004961"/>
    </source>
</evidence>
<dbReference type="EC" id="3.1.1.31" evidence="5 7"/>
<evidence type="ECO:0000256" key="7">
    <source>
        <dbReference type="RuleBase" id="RU365095"/>
    </source>
</evidence>
<dbReference type="Gene3D" id="3.40.50.1360">
    <property type="match status" value="1"/>
</dbReference>
<proteinExistence type="inferred from homology"/>
<dbReference type="CDD" id="cd01400">
    <property type="entry name" value="6PGL"/>
    <property type="match status" value="1"/>
</dbReference>
<evidence type="ECO:0000256" key="2">
    <source>
        <dbReference type="ARBA" id="ARBA00002681"/>
    </source>
</evidence>
<evidence type="ECO:0000313" key="9">
    <source>
        <dbReference type="EMBL" id="SNX70616.1"/>
    </source>
</evidence>
<evidence type="ECO:0000256" key="1">
    <source>
        <dbReference type="ARBA" id="ARBA00000832"/>
    </source>
</evidence>
<organism evidence="9 10">
    <name type="scientific">Cereibacter ovatus</name>
    <dbReference type="NCBI Taxonomy" id="439529"/>
    <lineage>
        <taxon>Bacteria</taxon>
        <taxon>Pseudomonadati</taxon>
        <taxon>Pseudomonadota</taxon>
        <taxon>Alphaproteobacteria</taxon>
        <taxon>Rhodobacterales</taxon>
        <taxon>Paracoccaceae</taxon>
        <taxon>Cereibacter</taxon>
    </lineage>
</organism>
<dbReference type="Pfam" id="PF01182">
    <property type="entry name" value="Glucosamine_iso"/>
    <property type="match status" value="1"/>
</dbReference>
<dbReference type="PANTHER" id="PTHR11054">
    <property type="entry name" value="6-PHOSPHOGLUCONOLACTONASE"/>
    <property type="match status" value="1"/>
</dbReference>
<accession>A0A285CU87</accession>
<comment type="pathway">
    <text evidence="3 7">Carbohydrate degradation; pentose phosphate pathway; D-ribulose 5-phosphate from D-glucose 6-phosphate (oxidative stage): step 2/3.</text>
</comment>
<dbReference type="GO" id="GO:0005975">
    <property type="term" value="P:carbohydrate metabolic process"/>
    <property type="evidence" value="ECO:0007669"/>
    <property type="project" value="UniProtKB-UniRule"/>
</dbReference>
<name>A0A285CU87_9RHOB</name>
<dbReference type="InterPro" id="IPR005900">
    <property type="entry name" value="6-phosphogluconolactonase_DevB"/>
</dbReference>
<dbReference type="Proteomes" id="UP000219467">
    <property type="component" value="Unassembled WGS sequence"/>
</dbReference>
<dbReference type="InterPro" id="IPR037171">
    <property type="entry name" value="NagB/RpiA_transferase-like"/>
</dbReference>